<organism evidence="2 3">
    <name type="scientific">Imshaugia aleurites</name>
    <dbReference type="NCBI Taxonomy" id="172621"/>
    <lineage>
        <taxon>Eukaryota</taxon>
        <taxon>Fungi</taxon>
        <taxon>Dikarya</taxon>
        <taxon>Ascomycota</taxon>
        <taxon>Pezizomycotina</taxon>
        <taxon>Lecanoromycetes</taxon>
        <taxon>OSLEUM clade</taxon>
        <taxon>Lecanoromycetidae</taxon>
        <taxon>Lecanorales</taxon>
        <taxon>Lecanorineae</taxon>
        <taxon>Parmeliaceae</taxon>
        <taxon>Imshaugia</taxon>
    </lineage>
</organism>
<reference evidence="2" key="1">
    <citation type="submission" date="2021-03" db="EMBL/GenBank/DDBJ databases">
        <authorList>
            <person name="Tagirdzhanova G."/>
        </authorList>
    </citation>
    <scope>NUCLEOTIDE SEQUENCE</scope>
</reference>
<name>A0A8H3J0E9_9LECA</name>
<gene>
    <name evidence="2" type="ORF">IMSHALPRED_000783</name>
</gene>
<evidence type="ECO:0000313" key="2">
    <source>
        <dbReference type="EMBL" id="CAF9938394.1"/>
    </source>
</evidence>
<evidence type="ECO:0000259" key="1">
    <source>
        <dbReference type="Pfam" id="PF24864"/>
    </source>
</evidence>
<dbReference type="OrthoDB" id="62952at2759"/>
<comment type="caution">
    <text evidence="2">The sequence shown here is derived from an EMBL/GenBank/DDBJ whole genome shotgun (WGS) entry which is preliminary data.</text>
</comment>
<keyword evidence="3" id="KW-1185">Reference proteome</keyword>
<evidence type="ECO:0000313" key="3">
    <source>
        <dbReference type="Proteomes" id="UP000664534"/>
    </source>
</evidence>
<dbReference type="AlphaFoldDB" id="A0A8H3J0E9"/>
<dbReference type="Pfam" id="PF24864">
    <property type="entry name" value="DUF7730"/>
    <property type="match status" value="1"/>
</dbReference>
<proteinExistence type="predicted"/>
<sequence length="385" mass="43185">MSQSQIFTLDDGGVSRMIAEKALHDQDFKELLLEYAATRFAAMNTRAKNKMLQPMLQMILKYRVKITHGAGLKAPEMASGKPRALNDYLKRTITSRLLVAKANTQEVKTTSTISPKDQSEWGWVGTPDSILCLAAALLQSTLRFQADPTPFPFECLPPEIRLQVYHEILTGNVLDGLGNVLDGLARAEHVKIALRRPNKLYFVFPKLAKGESNEIDVGLLTANRLMNNEATAVLYQLRIFDFGTDLRNVCKFLSGLSDKARQNVRGIRMELHDKYEVDHCCGPLSNNAWGKGPDNQAAWNHACTYIAQNTKVTRLYITIDVKVPTDFKAWSKSRTSKPYCLRPLSTCPVVDLCPEPATRTVKCQQRTPASANIWCPYLSTYAKRC</sequence>
<accession>A0A8H3J0E9</accession>
<dbReference type="EMBL" id="CAJPDT010000108">
    <property type="protein sequence ID" value="CAF9938394.1"/>
    <property type="molecule type" value="Genomic_DNA"/>
</dbReference>
<dbReference type="PANTHER" id="PTHR38790">
    <property type="entry name" value="2EXR DOMAIN-CONTAINING PROTEIN-RELATED"/>
    <property type="match status" value="1"/>
</dbReference>
<dbReference type="InterPro" id="IPR056632">
    <property type="entry name" value="DUF7730"/>
</dbReference>
<protein>
    <recommendedName>
        <fullName evidence="1">DUF7730 domain-containing protein</fullName>
    </recommendedName>
</protein>
<dbReference type="Proteomes" id="UP000664534">
    <property type="component" value="Unassembled WGS sequence"/>
</dbReference>
<feature type="domain" description="DUF7730" evidence="1">
    <location>
        <begin position="153"/>
        <end position="321"/>
    </location>
</feature>